<dbReference type="OrthoDB" id="4552598at2"/>
<feature type="domain" description="DUF1206" evidence="2">
    <location>
        <begin position="23"/>
        <end position="95"/>
    </location>
</feature>
<dbReference type="EMBL" id="SOCP01000002">
    <property type="protein sequence ID" value="TDV56255.1"/>
    <property type="molecule type" value="Genomic_DNA"/>
</dbReference>
<organism evidence="3 4">
    <name type="scientific">Actinophytocola oryzae</name>
    <dbReference type="NCBI Taxonomy" id="502181"/>
    <lineage>
        <taxon>Bacteria</taxon>
        <taxon>Bacillati</taxon>
        <taxon>Actinomycetota</taxon>
        <taxon>Actinomycetes</taxon>
        <taxon>Pseudonocardiales</taxon>
        <taxon>Pseudonocardiaceae</taxon>
    </lineage>
</organism>
<keyword evidence="1" id="KW-0812">Transmembrane</keyword>
<dbReference type="RefSeq" id="WP_133901520.1">
    <property type="nucleotide sequence ID" value="NZ_SOCP01000002.1"/>
</dbReference>
<feature type="domain" description="DUF1206" evidence="2">
    <location>
        <begin position="202"/>
        <end position="271"/>
    </location>
</feature>
<feature type="transmembrane region" description="Helical" evidence="1">
    <location>
        <begin position="244"/>
        <end position="265"/>
    </location>
</feature>
<feature type="transmembrane region" description="Helical" evidence="1">
    <location>
        <begin position="202"/>
        <end position="224"/>
    </location>
</feature>
<keyword evidence="1" id="KW-1133">Transmembrane helix</keyword>
<comment type="caution">
    <text evidence="3">The sequence shown here is derived from an EMBL/GenBank/DDBJ whole genome shotgun (WGS) entry which is preliminary data.</text>
</comment>
<feature type="transmembrane region" description="Helical" evidence="1">
    <location>
        <begin position="151"/>
        <end position="171"/>
    </location>
</feature>
<evidence type="ECO:0000256" key="1">
    <source>
        <dbReference type="SAM" id="Phobius"/>
    </source>
</evidence>
<dbReference type="InterPro" id="IPR009597">
    <property type="entry name" value="DUF1206"/>
</dbReference>
<dbReference type="Proteomes" id="UP000294927">
    <property type="component" value="Unassembled WGS sequence"/>
</dbReference>
<protein>
    <submittedName>
        <fullName evidence="3">Uncharacterized protein DUF1206</fullName>
    </submittedName>
</protein>
<keyword evidence="4" id="KW-1185">Reference proteome</keyword>
<feature type="transmembrane region" description="Helical" evidence="1">
    <location>
        <begin position="110"/>
        <end position="131"/>
    </location>
</feature>
<keyword evidence="1" id="KW-0472">Membrane</keyword>
<feature type="transmembrane region" description="Helical" evidence="1">
    <location>
        <begin position="20"/>
        <end position="40"/>
    </location>
</feature>
<dbReference type="Pfam" id="PF06724">
    <property type="entry name" value="DUF1206"/>
    <property type="match status" value="3"/>
</dbReference>
<reference evidence="3 4" key="1">
    <citation type="submission" date="2019-03" db="EMBL/GenBank/DDBJ databases">
        <title>Genomic Encyclopedia of Archaeal and Bacterial Type Strains, Phase II (KMG-II): from individual species to whole genera.</title>
        <authorList>
            <person name="Goeker M."/>
        </authorList>
    </citation>
    <scope>NUCLEOTIDE SEQUENCE [LARGE SCALE GENOMIC DNA]</scope>
    <source>
        <strain evidence="3 4">DSM 45499</strain>
    </source>
</reference>
<accession>A0A4R7W2B7</accession>
<gene>
    <name evidence="3" type="ORF">CLV71_102321</name>
</gene>
<evidence type="ECO:0000259" key="2">
    <source>
        <dbReference type="Pfam" id="PF06724"/>
    </source>
</evidence>
<dbReference type="AlphaFoldDB" id="A0A4R7W2B7"/>
<evidence type="ECO:0000313" key="3">
    <source>
        <dbReference type="EMBL" id="TDV56255.1"/>
    </source>
</evidence>
<sequence>MNKSKVKSREVTTSAAFQFVARLGLVAYGVVHLLVAWLAVQVALGDLDGGGVGKADKTGALQSISANTGGDVLLWLIAVGLGVSTLWQLVEAVTGDRSGKQARLLRMMNLGEAVLFGYLAFSAGKLAAGSPASSTDQAQLGVIGSLLNEPWGKPVVVVIGLAIVAAGLFVAHHGVTKRFARELDLHKASRPTRTAVVRSGQVGYSALGAVYAIAGVLVVVAALQSQPAKATGLDVALRTLAAQTYGTALLLVVAAGLAIFALFTVPDARYRQAG</sequence>
<feature type="domain" description="DUF1206" evidence="2">
    <location>
        <begin position="111"/>
        <end position="176"/>
    </location>
</feature>
<feature type="transmembrane region" description="Helical" evidence="1">
    <location>
        <begin position="72"/>
        <end position="90"/>
    </location>
</feature>
<evidence type="ECO:0000313" key="4">
    <source>
        <dbReference type="Proteomes" id="UP000294927"/>
    </source>
</evidence>
<proteinExistence type="predicted"/>
<name>A0A4R7W2B7_9PSEU</name>